<evidence type="ECO:0000256" key="5">
    <source>
        <dbReference type="SAM" id="Phobius"/>
    </source>
</evidence>
<accession>A0A9K3HKB3</accession>
<dbReference type="PANTHER" id="PTHR48040:SF26">
    <property type="entry name" value="ABC TRANSPORTER DOMAIN-CONTAINING PROTEIN"/>
    <property type="match status" value="1"/>
</dbReference>
<dbReference type="Gramene" id="mRNA:HanXRQr2_Chr11g0467321">
    <property type="protein sequence ID" value="CDS:HanXRQr2_Chr11g0467321.1"/>
    <property type="gene ID" value="HanXRQr2_Chr11g0467321"/>
</dbReference>
<reference evidence="7" key="1">
    <citation type="journal article" date="2017" name="Nature">
        <title>The sunflower genome provides insights into oil metabolism, flowering and Asterid evolution.</title>
        <authorList>
            <person name="Badouin H."/>
            <person name="Gouzy J."/>
            <person name="Grassa C.J."/>
            <person name="Murat F."/>
            <person name="Staton S.E."/>
            <person name="Cottret L."/>
            <person name="Lelandais-Briere C."/>
            <person name="Owens G.L."/>
            <person name="Carrere S."/>
            <person name="Mayjonade B."/>
            <person name="Legrand L."/>
            <person name="Gill N."/>
            <person name="Kane N.C."/>
            <person name="Bowers J.E."/>
            <person name="Hubner S."/>
            <person name="Bellec A."/>
            <person name="Berard A."/>
            <person name="Berges H."/>
            <person name="Blanchet N."/>
            <person name="Boniface M.C."/>
            <person name="Brunel D."/>
            <person name="Catrice O."/>
            <person name="Chaidir N."/>
            <person name="Claudel C."/>
            <person name="Donnadieu C."/>
            <person name="Faraut T."/>
            <person name="Fievet G."/>
            <person name="Helmstetter N."/>
            <person name="King M."/>
            <person name="Knapp S.J."/>
            <person name="Lai Z."/>
            <person name="Le Paslier M.C."/>
            <person name="Lippi Y."/>
            <person name="Lorenzon L."/>
            <person name="Mandel J.R."/>
            <person name="Marage G."/>
            <person name="Marchand G."/>
            <person name="Marquand E."/>
            <person name="Bret-Mestries E."/>
            <person name="Morien E."/>
            <person name="Nambeesan S."/>
            <person name="Nguyen T."/>
            <person name="Pegot-Espagnet P."/>
            <person name="Pouilly N."/>
            <person name="Raftis F."/>
            <person name="Sallet E."/>
            <person name="Schiex T."/>
            <person name="Thomas J."/>
            <person name="Vandecasteele C."/>
            <person name="Vares D."/>
            <person name="Vear F."/>
            <person name="Vautrin S."/>
            <person name="Crespi M."/>
            <person name="Mangin B."/>
            <person name="Burke J.M."/>
            <person name="Salse J."/>
            <person name="Munos S."/>
            <person name="Vincourt P."/>
            <person name="Rieseberg L.H."/>
            <person name="Langlade N.B."/>
        </authorList>
    </citation>
    <scope>NUCLEOTIDE SEQUENCE</scope>
    <source>
        <tissue evidence="7">Leaves</tissue>
    </source>
</reference>
<dbReference type="EMBL" id="MNCJ02000326">
    <property type="protein sequence ID" value="KAF5780018.1"/>
    <property type="molecule type" value="Genomic_DNA"/>
</dbReference>
<comment type="caution">
    <text evidence="7">The sequence shown here is derived from an EMBL/GenBank/DDBJ whole genome shotgun (WGS) entry which is preliminary data.</text>
</comment>
<evidence type="ECO:0000259" key="6">
    <source>
        <dbReference type="Pfam" id="PF01061"/>
    </source>
</evidence>
<dbReference type="GO" id="GO:0016020">
    <property type="term" value="C:membrane"/>
    <property type="evidence" value="ECO:0007669"/>
    <property type="project" value="UniProtKB-SubCell"/>
</dbReference>
<dbReference type="InterPro" id="IPR013525">
    <property type="entry name" value="ABC2_TM"/>
</dbReference>
<dbReference type="PANTHER" id="PTHR48040">
    <property type="entry name" value="PLEIOTROPIC DRUG RESISTANCE PROTEIN 1-LIKE ISOFORM X1"/>
    <property type="match status" value="1"/>
</dbReference>
<keyword evidence="8" id="KW-1185">Reference proteome</keyword>
<dbReference type="GO" id="GO:0140359">
    <property type="term" value="F:ABC-type transporter activity"/>
    <property type="evidence" value="ECO:0007669"/>
    <property type="project" value="InterPro"/>
</dbReference>
<dbReference type="Proteomes" id="UP000215914">
    <property type="component" value="Unassembled WGS sequence"/>
</dbReference>
<keyword evidence="4 5" id="KW-0472">Membrane</keyword>
<comment type="subcellular location">
    <subcellularLocation>
        <location evidence="1">Membrane</location>
        <topology evidence="1">Multi-pass membrane protein</topology>
    </subcellularLocation>
</comment>
<evidence type="ECO:0000256" key="1">
    <source>
        <dbReference type="ARBA" id="ARBA00004141"/>
    </source>
</evidence>
<proteinExistence type="predicted"/>
<keyword evidence="3 5" id="KW-1133">Transmembrane helix</keyword>
<dbReference type="Pfam" id="PF01061">
    <property type="entry name" value="ABC2_membrane"/>
    <property type="match status" value="1"/>
</dbReference>
<feature type="domain" description="ABC-2 type transporter transmembrane" evidence="6">
    <location>
        <begin position="37"/>
        <end position="78"/>
    </location>
</feature>
<evidence type="ECO:0000256" key="2">
    <source>
        <dbReference type="ARBA" id="ARBA00022692"/>
    </source>
</evidence>
<feature type="transmembrane region" description="Helical" evidence="5">
    <location>
        <begin position="58"/>
        <end position="76"/>
    </location>
</feature>
<organism evidence="7 8">
    <name type="scientific">Helianthus annuus</name>
    <name type="common">Common sunflower</name>
    <dbReference type="NCBI Taxonomy" id="4232"/>
    <lineage>
        <taxon>Eukaryota</taxon>
        <taxon>Viridiplantae</taxon>
        <taxon>Streptophyta</taxon>
        <taxon>Embryophyta</taxon>
        <taxon>Tracheophyta</taxon>
        <taxon>Spermatophyta</taxon>
        <taxon>Magnoliopsida</taxon>
        <taxon>eudicotyledons</taxon>
        <taxon>Gunneridae</taxon>
        <taxon>Pentapetalae</taxon>
        <taxon>asterids</taxon>
        <taxon>campanulids</taxon>
        <taxon>Asterales</taxon>
        <taxon>Asteraceae</taxon>
        <taxon>Asteroideae</taxon>
        <taxon>Heliantheae alliance</taxon>
        <taxon>Heliantheae</taxon>
        <taxon>Helianthus</taxon>
    </lineage>
</organism>
<protein>
    <submittedName>
        <fullName evidence="7">ABC-2 type transporter</fullName>
    </submittedName>
</protein>
<keyword evidence="2 5" id="KW-0812">Transmembrane</keyword>
<evidence type="ECO:0000313" key="7">
    <source>
        <dbReference type="EMBL" id="KAF5780018.1"/>
    </source>
</evidence>
<evidence type="ECO:0000256" key="3">
    <source>
        <dbReference type="ARBA" id="ARBA00022989"/>
    </source>
</evidence>
<name>A0A9K3HKB3_HELAN</name>
<evidence type="ECO:0000256" key="4">
    <source>
        <dbReference type="ARBA" id="ARBA00023136"/>
    </source>
</evidence>
<dbReference type="AlphaFoldDB" id="A0A9K3HKB3"/>
<reference evidence="7" key="2">
    <citation type="submission" date="2020-06" db="EMBL/GenBank/DDBJ databases">
        <title>Helianthus annuus Genome sequencing and assembly Release 2.</title>
        <authorList>
            <person name="Gouzy J."/>
            <person name="Langlade N."/>
            <person name="Munos S."/>
        </authorList>
    </citation>
    <scope>NUCLEOTIDE SEQUENCE</scope>
    <source>
        <tissue evidence="7">Leaves</tissue>
    </source>
</reference>
<sequence>MGVIIRRNEELIKELSTPPPDSQDLHFATQYSQPSFEQFKACFWKQHKSYWRNPQYNVVRFFMTTVIGLIFGVIFWNKGTKM</sequence>
<evidence type="ECO:0000313" key="8">
    <source>
        <dbReference type="Proteomes" id="UP000215914"/>
    </source>
</evidence>
<gene>
    <name evidence="7" type="ORF">HanXRQr2_Chr11g0467321</name>
</gene>